<evidence type="ECO:0000256" key="1">
    <source>
        <dbReference type="ARBA" id="ARBA00004123"/>
    </source>
</evidence>
<dbReference type="GO" id="GO:0005634">
    <property type="term" value="C:nucleus"/>
    <property type="evidence" value="ECO:0007669"/>
    <property type="project" value="UniProtKB-SubCell"/>
</dbReference>
<dbReference type="InterPro" id="IPR054502">
    <property type="entry name" value="bHLH-TF_ACT-like_plant"/>
</dbReference>
<proteinExistence type="inferred from homology"/>
<keyword evidence="4" id="KW-0804">Transcription</keyword>
<reference evidence="9" key="2">
    <citation type="submission" date="2015-06" db="UniProtKB">
        <authorList>
            <consortium name="EnsemblPlants"/>
        </authorList>
    </citation>
    <scope>IDENTIFICATION</scope>
</reference>
<feature type="compositionally biased region" description="Low complexity" evidence="7">
    <location>
        <begin position="41"/>
        <end position="57"/>
    </location>
</feature>
<dbReference type="PANTHER" id="PTHR31945:SF26">
    <property type="entry name" value="TRANSCRIPTION FACTOR BHLH35"/>
    <property type="match status" value="1"/>
</dbReference>
<dbReference type="STRING" id="4529.A0A0E0P713"/>
<dbReference type="SUPFAM" id="SSF47459">
    <property type="entry name" value="HLH, helix-loop-helix DNA-binding domain"/>
    <property type="match status" value="1"/>
</dbReference>
<feature type="region of interest" description="Disordered" evidence="7">
    <location>
        <begin position="174"/>
        <end position="194"/>
    </location>
</feature>
<dbReference type="InterPro" id="IPR011598">
    <property type="entry name" value="bHLH_dom"/>
</dbReference>
<evidence type="ECO:0000256" key="6">
    <source>
        <dbReference type="SAM" id="Coils"/>
    </source>
</evidence>
<dbReference type="GO" id="GO:0048831">
    <property type="term" value="P:regulation of shoot system development"/>
    <property type="evidence" value="ECO:0007669"/>
    <property type="project" value="EnsemblPlants"/>
</dbReference>
<dbReference type="Pfam" id="PF00010">
    <property type="entry name" value="HLH"/>
    <property type="match status" value="1"/>
</dbReference>
<protein>
    <recommendedName>
        <fullName evidence="8">BHLH domain-containing protein</fullName>
    </recommendedName>
</protein>
<keyword evidence="6" id="KW-0175">Coiled coil</keyword>
<keyword evidence="5" id="KW-0539">Nucleus</keyword>
<dbReference type="Pfam" id="PF22754">
    <property type="entry name" value="bHLH-TF_ACT-like_plant"/>
    <property type="match status" value="1"/>
</dbReference>
<dbReference type="GO" id="GO:0080040">
    <property type="term" value="P:positive regulation of cellular response to phosphate starvation"/>
    <property type="evidence" value="ECO:0007669"/>
    <property type="project" value="EnsemblPlants"/>
</dbReference>
<evidence type="ECO:0000256" key="3">
    <source>
        <dbReference type="ARBA" id="ARBA00023015"/>
    </source>
</evidence>
<dbReference type="InterPro" id="IPR045865">
    <property type="entry name" value="ACT-like_dom_sf"/>
</dbReference>
<comment type="subcellular location">
    <subcellularLocation>
        <location evidence="1">Nucleus</location>
    </subcellularLocation>
</comment>
<accession>A0A0E0P713</accession>
<dbReference type="InterPro" id="IPR051358">
    <property type="entry name" value="TF_AMS/ICE1/BHLH6-like"/>
</dbReference>
<keyword evidence="3" id="KW-0805">Transcription regulation</keyword>
<dbReference type="AlphaFoldDB" id="A0A0E0P713"/>
<dbReference type="Proteomes" id="UP000008022">
    <property type="component" value="Unassembled WGS sequence"/>
</dbReference>
<evidence type="ECO:0000256" key="2">
    <source>
        <dbReference type="ARBA" id="ARBA00005510"/>
    </source>
</evidence>
<dbReference type="GO" id="GO:0003700">
    <property type="term" value="F:DNA-binding transcription factor activity"/>
    <property type="evidence" value="ECO:0007669"/>
    <property type="project" value="EnsemblPlants"/>
</dbReference>
<keyword evidence="10" id="KW-1185">Reference proteome</keyword>
<evidence type="ECO:0000313" key="9">
    <source>
        <dbReference type="EnsemblPlants" id="ORUFI04G07860.1"/>
    </source>
</evidence>
<name>A0A0E0P713_ORYRU</name>
<dbReference type="eggNOG" id="ENOG502QWG4">
    <property type="taxonomic scope" value="Eukaryota"/>
</dbReference>
<dbReference type="SMART" id="SM00353">
    <property type="entry name" value="HLH"/>
    <property type="match status" value="1"/>
</dbReference>
<organism evidence="9 10">
    <name type="scientific">Oryza rufipogon</name>
    <name type="common">Brownbeard rice</name>
    <name type="synonym">Asian wild rice</name>
    <dbReference type="NCBI Taxonomy" id="4529"/>
    <lineage>
        <taxon>Eukaryota</taxon>
        <taxon>Viridiplantae</taxon>
        <taxon>Streptophyta</taxon>
        <taxon>Embryophyta</taxon>
        <taxon>Tracheophyta</taxon>
        <taxon>Spermatophyta</taxon>
        <taxon>Magnoliopsida</taxon>
        <taxon>Liliopsida</taxon>
        <taxon>Poales</taxon>
        <taxon>Poaceae</taxon>
        <taxon>BOP clade</taxon>
        <taxon>Oryzoideae</taxon>
        <taxon>Oryzeae</taxon>
        <taxon>Oryzinae</taxon>
        <taxon>Oryza</taxon>
    </lineage>
</organism>
<evidence type="ECO:0000256" key="5">
    <source>
        <dbReference type="ARBA" id="ARBA00023242"/>
    </source>
</evidence>
<dbReference type="Gramene" id="ORUFI04G07860.1">
    <property type="protein sequence ID" value="ORUFI04G07860.1"/>
    <property type="gene ID" value="ORUFI04G07860"/>
</dbReference>
<feature type="domain" description="BHLH" evidence="8">
    <location>
        <begin position="89"/>
        <end position="138"/>
    </location>
</feature>
<dbReference type="SUPFAM" id="SSF55021">
    <property type="entry name" value="ACT-like"/>
    <property type="match status" value="1"/>
</dbReference>
<dbReference type="GO" id="GO:0005737">
    <property type="term" value="C:cytoplasm"/>
    <property type="evidence" value="ECO:0007669"/>
    <property type="project" value="EnsemblPlants"/>
</dbReference>
<sequence>MDAEMAMGESFAYYWETQRYLESEELDSMYLPTQDDSNYESSSPDGSHSSSAPAPAAVGGDAAAAVAGSGGGMMTMMMGGGGGGGDDAGGANKNILMERDRRRKLNEKLYALRSVVPNITKMDKASIIKDAIEYIQRLQAEEQQMLREVAALESAAAASAAPAAANPFAGLGADEEHEYGHHHPSSSSERTKKVKRALSVSSISDALLAAAAPAPPVEIQELRVSEVGDRVLVVSVTCSKRRDAMARVCRALEELRLRVITANITSVAGCLMHTLFVEVDHMDSVQMKQMVEAALSQLVATGSPLSSMSY</sequence>
<dbReference type="GO" id="GO:0043565">
    <property type="term" value="F:sequence-specific DNA binding"/>
    <property type="evidence" value="ECO:0007669"/>
    <property type="project" value="TreeGrafter"/>
</dbReference>
<dbReference type="EnsemblPlants" id="ORUFI04G07860.1">
    <property type="protein sequence ID" value="ORUFI04G07860.1"/>
    <property type="gene ID" value="ORUFI04G07860"/>
</dbReference>
<dbReference type="PANTHER" id="PTHR31945">
    <property type="entry name" value="TRANSCRIPTION FACTOR SCREAM2-RELATED"/>
    <property type="match status" value="1"/>
</dbReference>
<evidence type="ECO:0000313" key="10">
    <source>
        <dbReference type="Proteomes" id="UP000008022"/>
    </source>
</evidence>
<dbReference type="HOGENOM" id="CLU_035660_0_0_1"/>
<dbReference type="InterPro" id="IPR036638">
    <property type="entry name" value="HLH_DNA-bd_sf"/>
</dbReference>
<dbReference type="GO" id="GO:0055062">
    <property type="term" value="P:phosphate ion homeostasis"/>
    <property type="evidence" value="ECO:0007669"/>
    <property type="project" value="EnsemblPlants"/>
</dbReference>
<evidence type="ECO:0000259" key="8">
    <source>
        <dbReference type="PROSITE" id="PS50888"/>
    </source>
</evidence>
<dbReference type="GO" id="GO:0009867">
    <property type="term" value="P:jasmonic acid mediated signaling pathway"/>
    <property type="evidence" value="ECO:0007669"/>
    <property type="project" value="EnsemblPlants"/>
</dbReference>
<evidence type="ECO:0000256" key="7">
    <source>
        <dbReference type="SAM" id="MobiDB-lite"/>
    </source>
</evidence>
<feature type="coiled-coil region" evidence="6">
    <location>
        <begin position="128"/>
        <end position="155"/>
    </location>
</feature>
<comment type="similarity">
    <text evidence="2">Belongs to the bHLH protein family.</text>
</comment>
<reference evidence="10" key="1">
    <citation type="submission" date="2013-06" db="EMBL/GenBank/DDBJ databases">
        <authorList>
            <person name="Zhao Q."/>
        </authorList>
    </citation>
    <scope>NUCLEOTIDE SEQUENCE</scope>
    <source>
        <strain evidence="10">cv. W1943</strain>
    </source>
</reference>
<dbReference type="Gene3D" id="4.10.280.10">
    <property type="entry name" value="Helix-loop-helix DNA-binding domain"/>
    <property type="match status" value="1"/>
</dbReference>
<evidence type="ECO:0000256" key="4">
    <source>
        <dbReference type="ARBA" id="ARBA00023163"/>
    </source>
</evidence>
<dbReference type="PROSITE" id="PS50888">
    <property type="entry name" value="BHLH"/>
    <property type="match status" value="1"/>
</dbReference>
<dbReference type="OMA" id="RIQMKHM"/>
<feature type="region of interest" description="Disordered" evidence="7">
    <location>
        <begin position="26"/>
        <end position="57"/>
    </location>
</feature>
<dbReference type="GO" id="GO:0042803">
    <property type="term" value="F:protein homodimerization activity"/>
    <property type="evidence" value="ECO:0007669"/>
    <property type="project" value="EnsemblPlants"/>
</dbReference>